<evidence type="ECO:0000313" key="2">
    <source>
        <dbReference type="Proteomes" id="UP001501842"/>
    </source>
</evidence>
<evidence type="ECO:0000313" key="1">
    <source>
        <dbReference type="EMBL" id="GAA2724929.1"/>
    </source>
</evidence>
<gene>
    <name evidence="1" type="ORF">GCM10010439_23760</name>
</gene>
<accession>A0ABN3U619</accession>
<name>A0ABN3U619_9ACTN</name>
<protein>
    <submittedName>
        <fullName evidence="1">Uncharacterized protein</fullName>
    </submittedName>
</protein>
<keyword evidence="2" id="KW-1185">Reference proteome</keyword>
<comment type="caution">
    <text evidence="1">The sequence shown here is derived from an EMBL/GenBank/DDBJ whole genome shotgun (WGS) entry which is preliminary data.</text>
</comment>
<dbReference type="RefSeq" id="WP_344450363.1">
    <property type="nucleotide sequence ID" value="NZ_BAAATZ010000007.1"/>
</dbReference>
<reference evidence="1 2" key="1">
    <citation type="journal article" date="2019" name="Int. J. Syst. Evol. Microbiol.">
        <title>The Global Catalogue of Microorganisms (GCM) 10K type strain sequencing project: providing services to taxonomists for standard genome sequencing and annotation.</title>
        <authorList>
            <consortium name="The Broad Institute Genomics Platform"/>
            <consortium name="The Broad Institute Genome Sequencing Center for Infectious Disease"/>
            <person name="Wu L."/>
            <person name="Ma J."/>
        </authorList>
    </citation>
    <scope>NUCLEOTIDE SEQUENCE [LARGE SCALE GENOMIC DNA]</scope>
    <source>
        <strain evidence="1 2">JCM 8201</strain>
    </source>
</reference>
<proteinExistence type="predicted"/>
<dbReference type="Proteomes" id="UP001501842">
    <property type="component" value="Unassembled WGS sequence"/>
</dbReference>
<sequence length="109" mass="12166">MLSNQGESDPPDLFAELDQMGNTLLRAGQPHRVAESDPSHVITAGRTYNVQRPVWANHRSWMMSHAPGAQITIIDLRLRHSELDERARPVVMALLHDQPLDPADTVSPL</sequence>
<organism evidence="1 2">
    <name type="scientific">Actinocorallia aurantiaca</name>
    <dbReference type="NCBI Taxonomy" id="46204"/>
    <lineage>
        <taxon>Bacteria</taxon>
        <taxon>Bacillati</taxon>
        <taxon>Actinomycetota</taxon>
        <taxon>Actinomycetes</taxon>
        <taxon>Streptosporangiales</taxon>
        <taxon>Thermomonosporaceae</taxon>
        <taxon>Actinocorallia</taxon>
    </lineage>
</organism>
<dbReference type="EMBL" id="BAAATZ010000007">
    <property type="protein sequence ID" value="GAA2724929.1"/>
    <property type="molecule type" value="Genomic_DNA"/>
</dbReference>